<dbReference type="InterPro" id="IPR050780">
    <property type="entry name" value="Mucin_vWF_Thrombospondin_sf"/>
</dbReference>
<dbReference type="GO" id="GO:0031589">
    <property type="term" value="P:cell-substrate adhesion"/>
    <property type="evidence" value="ECO:0007669"/>
    <property type="project" value="TreeGrafter"/>
</dbReference>
<dbReference type="SUPFAM" id="SSF57567">
    <property type="entry name" value="Serine protease inhibitors"/>
    <property type="match status" value="5"/>
</dbReference>
<dbReference type="CDD" id="cd01450">
    <property type="entry name" value="vWFA_subfamily_ECM"/>
    <property type="match status" value="3"/>
</dbReference>
<keyword evidence="3" id="KW-0964">Secreted</keyword>
<dbReference type="InterPro" id="IPR001846">
    <property type="entry name" value="VWF_type-D"/>
</dbReference>
<dbReference type="FunFam" id="2.10.25.10:FF:000284">
    <property type="entry name" value="von Willebrand factor"/>
    <property type="match status" value="1"/>
</dbReference>
<dbReference type="GO" id="GO:0007596">
    <property type="term" value="P:blood coagulation"/>
    <property type="evidence" value="ECO:0007669"/>
    <property type="project" value="TreeGrafter"/>
</dbReference>
<dbReference type="InterPro" id="IPR014853">
    <property type="entry name" value="VWF/SSPO/ZAN-like_Cys-rich_dom"/>
</dbReference>
<dbReference type="PROSITE" id="PS01208">
    <property type="entry name" value="VWFC_1"/>
    <property type="match status" value="2"/>
</dbReference>
<dbReference type="SMART" id="SM00215">
    <property type="entry name" value="VWC_out"/>
    <property type="match status" value="2"/>
</dbReference>
<accession>A0A8U7MB98</accession>
<keyword evidence="14" id="KW-1185">Reference proteome</keyword>
<dbReference type="Proteomes" id="UP000694553">
    <property type="component" value="Unassembled WGS sequence"/>
</dbReference>
<keyword evidence="11" id="KW-0325">Glycoprotein</keyword>
<dbReference type="InterPro" id="IPR036465">
    <property type="entry name" value="vWFA_dom_sf"/>
</dbReference>
<evidence type="ECO:0000256" key="6">
    <source>
        <dbReference type="ARBA" id="ARBA00022696"/>
    </source>
</evidence>
<dbReference type="PRINTS" id="PR00453">
    <property type="entry name" value="VWFADOMAIN"/>
</dbReference>
<dbReference type="SMART" id="SM00216">
    <property type="entry name" value="VWD"/>
    <property type="match status" value="4"/>
</dbReference>
<evidence type="ECO:0000256" key="11">
    <source>
        <dbReference type="ARBA" id="ARBA00023180"/>
    </source>
</evidence>
<dbReference type="Gene3D" id="3.40.50.410">
    <property type="entry name" value="von Willebrand factor, type A domain"/>
    <property type="match status" value="3"/>
</dbReference>
<keyword evidence="4" id="KW-0272">Extracellular matrix</keyword>
<keyword evidence="8" id="KW-0130">Cell adhesion</keyword>
<reference evidence="13" key="2">
    <citation type="submission" date="2025-08" db="UniProtKB">
        <authorList>
            <consortium name="Ensembl"/>
        </authorList>
    </citation>
    <scope>IDENTIFICATION</scope>
</reference>
<dbReference type="SUPFAM" id="SSF53300">
    <property type="entry name" value="vWA-like"/>
    <property type="match status" value="3"/>
</dbReference>
<sequence length="2736" mass="303429">GVPCQAHGLLEAIRTRLSGASLQESSVARCSLFGNDHIKTFDGSLYSFAGDCSYLLAGDCHKHSFTLLGDYQDGEKIGFSVYLGEYFNLRLSLDGVVMQDDKRVSIPFASNGIFIEKEAGYYKISSDEHGFVVKIDATGNIQILLQEKHYNKTCGLCGNFNKFLEDDFRAREGTLVGNSYDFANSWALHSENKRCKRVQTPSNTCNISSDMAEKGVLETCQLLSTSLTFSRCHHRVDPEPYISLCERDICACPQGVDCHCPAFLEYARSCAHEGVILEGWPEESSCRPRCPVGMEYKECVSPCAKTCQSLNINEVCHGQCVDGCSCPEGLLLDGEHCIESSDCSCIHSGKHYPSGFTISQDCNSCICRRGTWICSNGECPGECSVTGQSHFKSFDNKYFTFSGICQYLFAKDCVENSFSVIIETVQCADDPDAVCTRSASVRIRDMDNSIIKMKHGGGVSLNGQDIQIPLLRGAFRVQRVMRSSVRLTYGEDLQIDWDGHGELLVKVSPVYSERMCGLCGNYDGNQGDDFLTPSGMVESLLEDFGNSWKLNADCQDLLKQDSDPCNLNPHLAKYAEDSCSVLLSPAFEPCHHEVSPTPYVKNCRFDVCSCSSGKDCLCSAIANYAAACARKSILVPWRQPDFCPMACPEGQVYQQCGTPCNQTCRSLSYPEEDCEQLCLEGCYCPPGHYLDEHEQCVPKSQCSCYYDGEIFQPEDVFSDHYSMCYCENGFMHCSTNRAPGAFLADVFADERPSPRIKRSLTCRVPMEKIICPANNPRAEGVECTKTCQNYDLECISHGCVSGCLCPKGMVRHENKCVAPERCPCFHNGREYSKGETVTKDCNTCVCQGRKWECTKNLCDGTCTAIGTAHYLTFDGLKYKFPGNCQYVLAQDFCKGDSGTFQILILNEGCGFTGEKCTKRVVIMYEGGEIELFNGNVNIRVPPRGENENLDVIKSGRYYIILLGKSISVTWDLAMGVSVTLKGNFKVMCGLCGNFDGIQNNDLTSSSEHLEVDPIDFGNSWKVNSLCADVAKVITIMSPLCGGNIVKQMMVETSCSILSGSVFEECTKFVNPEPYIDICLYDTCACESIGDCECFCDTIAAYAHACAQKGVAVHWRSPTLCPQSCEDLNKQELDYQCEWRYNSCGPACPVTCQHPQALECPLQCVEGCHVHCPAGKILDELSLDCVSPEDCPVCAVGGDKIPHGKRVVLNRDDPQHCQSCLCEGKNLTCVDCEPMENTLTLTTPIPEEDIELPASAYSCSKMMDLAFLIDGSNKLSEEDFEQLKTFIIGVMKKLHISQKKIRVSILVYRAGPTIYLNLKDIKTNSQMRRIVQNIKYTGDKDASAYEVFKYTALHVFGKAERTNAAKIAVIFIASKSQKKIRDILGFLKNRDITVIPVGIGPHINVEQVKFIARMFPGSRAFLVSNVLELTDNRDFLIDHLCDLGPEEGPLLPATSAPTMSSKKFRSNRMDIAFIVEGSDNVGEENFSKVKKFIEKVITGMNVGQEDIHITVMQYSETVSLEYSFREIQSKEEIIEKVRSIPYQGGMATNTGNALNYISKHTFTSVNGGRQDVPHLVYMVSSSPSTDVITRPPRSINVIPIGITPSANIQELRKISQPNDPIILNSYNRLIEEAPELVLQSCCSQLSPLCNKPMDIMFLLDGSSNIGASEFEEMKSFVRAFIKSNSSIHVSVLQYARENNLEISWNMPQETDRLVEMLHSIQQREQGPTRLGNAIDFVVQNAMSESHGGRPSASKVAIVIVSGSSQDAVEAAAHSARLNRVSLFPIGIGNGYDEGQLRTLAGPSAANRIMKLQNFEDLSTMITLNSEFIKKVCMDPVRECIDEDGNKKKPGDKWTLPDQCHTVTCFPGDYTVLESHHINCEKMPKPVCHSNLPAVKVEETCGCRWMCPCVCIGSSSQHIVTFDGLNFKLTGNCSYTLFQDLHHDVEVLLHEGPCRAAPRMNCMDSIEVKHRGVAVQLFSDMAVSVNGEGVLIPYSNSLFEIAVYGEIMHEIKFSLLGHNLTFTPRNNEFILKLNSRSFSSGTKGLCGLCDQNHVNDFTLRNGSVTADSSVFIQDWTVTEPGKVCESRREDRCSESAPSRCHLLLSQLFEECHRIISPNMFYEGCMESSCYEEEACEMITSYAHICREYGVCVDWRAPELCPMKCAPYLTYDHCRTACVKSCENNTKVSVCKDYPTEGCFCPEGKVVFGDSCVSEEVCTQCVSEDGTHHQHMETWIPDSEPCKICTCLDNKKINCTVRPCPTVQPVQCGPCEVARLRRGPGQCCPEYECVCDLVSCDLPPAPVCEFGLQLALTNPGECRPNYTCACNREMCSSVPRLSCPSHRTLTVVKTECCDKYECTCSCRNSTVSCPLGYLSQSLTNDCGCVSTTCVPDRVCVHNNIVYPVGTTWEDGCRECSCTGVRDDVTGLQMTECRDKECDTFCSRGYKYIVPEGECCGRCQKTACEEQNFWPRGDEDPPLHEVGTEWRSPWNHCIVNECVRVNNEVFVQQKNVSCIQMDVPDCPEGTELRCDQVIDCCPSCRCGKVWGMTNSITPNYRRQEIPGSCCGKCVPTSCSIRLRDGRAQYLQANASLQDGCDSHSCRVNERGEFIWERRITGCPPFDARRCLAEGVSREMGPVPRFPNGLCVEVECHPVSTRLQYGNINGCVAEKEVPISHCEGKCRSTTKYSAQTGQWEDLCSCCTATQTTTVTIPLRCPNGTMVQHYIHSASLCECRARKCTP</sequence>
<dbReference type="Pfam" id="PF25962">
    <property type="entry name" value="TIL_OTOGL_Mucin"/>
    <property type="match status" value="1"/>
</dbReference>
<evidence type="ECO:0000313" key="13">
    <source>
        <dbReference type="Ensembl" id="ENSCMUP00000034730.1"/>
    </source>
</evidence>
<evidence type="ECO:0000256" key="3">
    <source>
        <dbReference type="ARBA" id="ARBA00022525"/>
    </source>
</evidence>
<reference evidence="13" key="3">
    <citation type="submission" date="2025-09" db="UniProtKB">
        <authorList>
            <consortium name="Ensembl"/>
        </authorList>
    </citation>
    <scope>IDENTIFICATION</scope>
</reference>
<dbReference type="SMART" id="SM00327">
    <property type="entry name" value="VWA"/>
    <property type="match status" value="3"/>
</dbReference>
<dbReference type="PROSITE" id="PS51233">
    <property type="entry name" value="VWFD"/>
    <property type="match status" value="4"/>
</dbReference>
<dbReference type="InterPro" id="IPR002035">
    <property type="entry name" value="VWF_A"/>
</dbReference>
<dbReference type="PANTHER" id="PTHR11339:SF361">
    <property type="entry name" value="VON WILLEBRAND FACTOR"/>
    <property type="match status" value="1"/>
</dbReference>
<dbReference type="PANTHER" id="PTHR11339">
    <property type="entry name" value="EXTRACELLULAR MATRIX GLYCOPROTEIN RELATED"/>
    <property type="match status" value="1"/>
</dbReference>
<evidence type="ECO:0000256" key="8">
    <source>
        <dbReference type="ARBA" id="ARBA00022889"/>
    </source>
</evidence>
<proteinExistence type="predicted"/>
<name>A0A8U7MB98_CORMO</name>
<dbReference type="Gene3D" id="2.10.25.10">
    <property type="entry name" value="Laminin"/>
    <property type="match status" value="5"/>
</dbReference>
<protein>
    <recommendedName>
        <fullName evidence="2">von Willebrand factor</fullName>
    </recommendedName>
</protein>
<keyword evidence="10" id="KW-1015">Disulfide bond</keyword>
<dbReference type="InterPro" id="IPR058753">
    <property type="entry name" value="TIL_OTOGL_Mucin"/>
</dbReference>
<dbReference type="InterPro" id="IPR036084">
    <property type="entry name" value="Ser_inhib-like_sf"/>
</dbReference>
<dbReference type="Pfam" id="PF01826">
    <property type="entry name" value="TIL"/>
    <property type="match status" value="2"/>
</dbReference>
<dbReference type="Ensembl" id="ENSCMUT00000038485.1">
    <property type="protein sequence ID" value="ENSCMUP00000034730.1"/>
    <property type="gene ID" value="ENSCMUG00000015949.2"/>
</dbReference>
<dbReference type="GO" id="GO:0031012">
    <property type="term" value="C:extracellular matrix"/>
    <property type="evidence" value="ECO:0007669"/>
    <property type="project" value="TreeGrafter"/>
</dbReference>
<dbReference type="InterPro" id="IPR002919">
    <property type="entry name" value="TIL_dom"/>
</dbReference>
<gene>
    <name evidence="13" type="primary">VWF</name>
</gene>
<keyword evidence="5" id="KW-0165">Cleavage on pair of basic residues</keyword>
<evidence type="ECO:0000256" key="4">
    <source>
        <dbReference type="ARBA" id="ARBA00022530"/>
    </source>
</evidence>
<dbReference type="PROSITE" id="PS50234">
    <property type="entry name" value="VWFA"/>
    <property type="match status" value="3"/>
</dbReference>
<evidence type="ECO:0000256" key="10">
    <source>
        <dbReference type="ARBA" id="ARBA00023157"/>
    </source>
</evidence>
<dbReference type="PROSITE" id="PS50184">
    <property type="entry name" value="VWFC_2"/>
    <property type="match status" value="2"/>
</dbReference>
<dbReference type="InterPro" id="IPR006207">
    <property type="entry name" value="Cys_knot_C"/>
</dbReference>
<dbReference type="Pfam" id="PF00094">
    <property type="entry name" value="VWD"/>
    <property type="match status" value="4"/>
</dbReference>
<dbReference type="PROSITE" id="PS01185">
    <property type="entry name" value="CTCK_1"/>
    <property type="match status" value="1"/>
</dbReference>
<keyword evidence="6" id="KW-0356">Hemostasis</keyword>
<dbReference type="Pfam" id="PF23244">
    <property type="entry name" value="VWF"/>
    <property type="match status" value="1"/>
</dbReference>
<evidence type="ECO:0000256" key="5">
    <source>
        <dbReference type="ARBA" id="ARBA00022685"/>
    </source>
</evidence>
<dbReference type="SMART" id="SM00832">
    <property type="entry name" value="C8"/>
    <property type="match status" value="4"/>
</dbReference>
<dbReference type="FunFam" id="2.10.25.10:FF:000055">
    <property type="entry name" value="alpha-tectorin isoform X1"/>
    <property type="match status" value="1"/>
</dbReference>
<dbReference type="SMART" id="SM00214">
    <property type="entry name" value="VWC"/>
    <property type="match status" value="6"/>
</dbReference>
<comment type="subunit">
    <text evidence="12">Multimeric. Interacts with F8.</text>
</comment>
<evidence type="ECO:0000313" key="14">
    <source>
        <dbReference type="Proteomes" id="UP000694553"/>
    </source>
</evidence>
<dbReference type="FunFam" id="2.10.25.10:FF:000153">
    <property type="entry name" value="MUC5B isoform 1"/>
    <property type="match status" value="1"/>
</dbReference>
<dbReference type="PROSITE" id="PS01225">
    <property type="entry name" value="CTCK_2"/>
    <property type="match status" value="1"/>
</dbReference>
<evidence type="ECO:0000256" key="9">
    <source>
        <dbReference type="ARBA" id="ARBA00023084"/>
    </source>
</evidence>
<dbReference type="CDD" id="cd19941">
    <property type="entry name" value="TIL"/>
    <property type="match status" value="5"/>
</dbReference>
<dbReference type="SMART" id="SM00041">
    <property type="entry name" value="CT"/>
    <property type="match status" value="1"/>
</dbReference>
<reference evidence="14" key="1">
    <citation type="submission" date="2019-10" db="EMBL/GenBank/DDBJ databases">
        <title>Corvus moneduloides (New Caledonian crow) genome, bCorMon1, primary haplotype.</title>
        <authorList>
            <person name="Rutz C."/>
            <person name="Fungtammasan C."/>
            <person name="Mountcastle J."/>
            <person name="Formenti G."/>
            <person name="Chow W."/>
            <person name="Howe K."/>
            <person name="Steele M.P."/>
            <person name="Fernandes J."/>
            <person name="Gilbert M.T.P."/>
            <person name="Fedrigo O."/>
            <person name="Jarvis E.D."/>
            <person name="Gemmell N."/>
        </authorList>
    </citation>
    <scope>NUCLEOTIDE SEQUENCE [LARGE SCALE GENOMIC DNA]</scope>
</reference>
<dbReference type="InterPro" id="IPR001007">
    <property type="entry name" value="VWF_dom"/>
</dbReference>
<keyword evidence="7" id="KW-0677">Repeat</keyword>
<dbReference type="Pfam" id="PF00092">
    <property type="entry name" value="VWA"/>
    <property type="match status" value="3"/>
</dbReference>
<evidence type="ECO:0000256" key="2">
    <source>
        <dbReference type="ARBA" id="ARBA00016619"/>
    </source>
</evidence>
<dbReference type="Pfam" id="PF08742">
    <property type="entry name" value="C8"/>
    <property type="match status" value="4"/>
</dbReference>
<evidence type="ECO:0000256" key="7">
    <source>
        <dbReference type="ARBA" id="ARBA00022737"/>
    </source>
</evidence>
<evidence type="ECO:0000256" key="12">
    <source>
        <dbReference type="ARBA" id="ARBA00025858"/>
    </source>
</evidence>
<keyword evidence="9" id="KW-0094">Blood coagulation</keyword>
<dbReference type="GO" id="GO:0005615">
    <property type="term" value="C:extracellular space"/>
    <property type="evidence" value="ECO:0007669"/>
    <property type="project" value="TreeGrafter"/>
</dbReference>
<evidence type="ECO:0000256" key="1">
    <source>
        <dbReference type="ARBA" id="ARBA00004498"/>
    </source>
</evidence>
<comment type="subcellular location">
    <subcellularLocation>
        <location evidence="1">Secreted</location>
        <location evidence="1">Extracellular space</location>
        <location evidence="1">Extracellular matrix</location>
    </subcellularLocation>
</comment>
<organism evidence="13 14">
    <name type="scientific">Corvus moneduloides</name>
    <name type="common">New Caledonian crow</name>
    <dbReference type="NCBI Taxonomy" id="1196302"/>
    <lineage>
        <taxon>Eukaryota</taxon>
        <taxon>Metazoa</taxon>
        <taxon>Chordata</taxon>
        <taxon>Craniata</taxon>
        <taxon>Vertebrata</taxon>
        <taxon>Euteleostomi</taxon>
        <taxon>Archelosauria</taxon>
        <taxon>Archosauria</taxon>
        <taxon>Dinosauria</taxon>
        <taxon>Saurischia</taxon>
        <taxon>Theropoda</taxon>
        <taxon>Coelurosauria</taxon>
        <taxon>Aves</taxon>
        <taxon>Neognathae</taxon>
        <taxon>Neoaves</taxon>
        <taxon>Telluraves</taxon>
        <taxon>Australaves</taxon>
        <taxon>Passeriformes</taxon>
        <taxon>Corvoidea</taxon>
        <taxon>Corvidae</taxon>
        <taxon>Corvus</taxon>
    </lineage>
</organism>